<reference evidence="2 3" key="1">
    <citation type="submission" date="2019-03" db="EMBL/GenBank/DDBJ databases">
        <title>First draft genome of Liparis tanakae, snailfish: a comprehensive survey of snailfish specific genes.</title>
        <authorList>
            <person name="Kim W."/>
            <person name="Song I."/>
            <person name="Jeong J.-H."/>
            <person name="Kim D."/>
            <person name="Kim S."/>
            <person name="Ryu S."/>
            <person name="Song J.Y."/>
            <person name="Lee S.K."/>
        </authorList>
    </citation>
    <scope>NUCLEOTIDE SEQUENCE [LARGE SCALE GENOMIC DNA]</scope>
    <source>
        <tissue evidence="2">Muscle</tissue>
    </source>
</reference>
<keyword evidence="3" id="KW-1185">Reference proteome</keyword>
<feature type="region of interest" description="Disordered" evidence="1">
    <location>
        <begin position="187"/>
        <end position="227"/>
    </location>
</feature>
<feature type="region of interest" description="Disordered" evidence="1">
    <location>
        <begin position="18"/>
        <end position="50"/>
    </location>
</feature>
<evidence type="ECO:0000256" key="1">
    <source>
        <dbReference type="SAM" id="MobiDB-lite"/>
    </source>
</evidence>
<accession>A0A4Z2GKX3</accession>
<dbReference type="Proteomes" id="UP000314294">
    <property type="component" value="Unassembled WGS sequence"/>
</dbReference>
<protein>
    <submittedName>
        <fullName evidence="2">Uncharacterized protein</fullName>
    </submittedName>
</protein>
<dbReference type="AlphaFoldDB" id="A0A4Z2GKX3"/>
<evidence type="ECO:0000313" key="2">
    <source>
        <dbReference type="EMBL" id="TNN54126.1"/>
    </source>
</evidence>
<comment type="caution">
    <text evidence="2">The sequence shown here is derived from an EMBL/GenBank/DDBJ whole genome shotgun (WGS) entry which is preliminary data.</text>
</comment>
<sequence>MCCDWTDCRGLAHLTLNDQGHQGQEGAGGNKMEEEEEEEEGCRSNKDPSPKTLIGSDIECKTVAWLGGHLHQVNTTEGSRELNGDVPVALQLLLSGPVSECEVLVGDEWGPRTCSVITAPEACKLEEDTGVTSALRSERSFKGAAARRRPRGTSDGCPRASPRTLTHRGLGANGRRVIRVHELRGLPRGEVTADSGSSVSGPPPAARRHLHLQQVAWTPDAARRSDG</sequence>
<proteinExistence type="predicted"/>
<name>A0A4Z2GKX3_9TELE</name>
<evidence type="ECO:0000313" key="3">
    <source>
        <dbReference type="Proteomes" id="UP000314294"/>
    </source>
</evidence>
<dbReference type="EMBL" id="SRLO01000495">
    <property type="protein sequence ID" value="TNN54126.1"/>
    <property type="molecule type" value="Genomic_DNA"/>
</dbReference>
<organism evidence="2 3">
    <name type="scientific">Liparis tanakae</name>
    <name type="common">Tanaka's snailfish</name>
    <dbReference type="NCBI Taxonomy" id="230148"/>
    <lineage>
        <taxon>Eukaryota</taxon>
        <taxon>Metazoa</taxon>
        <taxon>Chordata</taxon>
        <taxon>Craniata</taxon>
        <taxon>Vertebrata</taxon>
        <taxon>Euteleostomi</taxon>
        <taxon>Actinopterygii</taxon>
        <taxon>Neopterygii</taxon>
        <taxon>Teleostei</taxon>
        <taxon>Neoteleostei</taxon>
        <taxon>Acanthomorphata</taxon>
        <taxon>Eupercaria</taxon>
        <taxon>Perciformes</taxon>
        <taxon>Cottioidei</taxon>
        <taxon>Cottales</taxon>
        <taxon>Liparidae</taxon>
        <taxon>Liparis</taxon>
    </lineage>
</organism>
<feature type="region of interest" description="Disordered" evidence="1">
    <location>
        <begin position="140"/>
        <end position="163"/>
    </location>
</feature>
<gene>
    <name evidence="2" type="ORF">EYF80_035685</name>
</gene>